<sequence length="92" mass="10409">MEVISEVVPETLYHEILTKIFSNRLFEVSSTHFGSFDPTVGFFCKNSRLDLIWKELGGKFRELLELGRAGVVASSVAASQKLHTNERIYSVM</sequence>
<dbReference type="GO" id="GO:0030686">
    <property type="term" value="C:90S preribosome"/>
    <property type="evidence" value="ECO:0007669"/>
    <property type="project" value="TreeGrafter"/>
</dbReference>
<keyword evidence="2" id="KW-1185">Reference proteome</keyword>
<dbReference type="InterPro" id="IPR040000">
    <property type="entry name" value="NOP9"/>
</dbReference>
<proteinExistence type="predicted"/>
<comment type="caution">
    <text evidence="1">The sequence shown here is derived from an EMBL/GenBank/DDBJ whole genome shotgun (WGS) entry which is preliminary data.</text>
</comment>
<evidence type="ECO:0000313" key="1">
    <source>
        <dbReference type="EMBL" id="KAI3962170.1"/>
    </source>
</evidence>
<dbReference type="GO" id="GO:0030688">
    <property type="term" value="C:preribosome, small subunit precursor"/>
    <property type="evidence" value="ECO:0007669"/>
    <property type="project" value="TreeGrafter"/>
</dbReference>
<organism evidence="1 2">
    <name type="scientific">Papaver atlanticum</name>
    <dbReference type="NCBI Taxonomy" id="357466"/>
    <lineage>
        <taxon>Eukaryota</taxon>
        <taxon>Viridiplantae</taxon>
        <taxon>Streptophyta</taxon>
        <taxon>Embryophyta</taxon>
        <taxon>Tracheophyta</taxon>
        <taxon>Spermatophyta</taxon>
        <taxon>Magnoliopsida</taxon>
        <taxon>Ranunculales</taxon>
        <taxon>Papaveraceae</taxon>
        <taxon>Papaveroideae</taxon>
        <taxon>Papaver</taxon>
    </lineage>
</organism>
<dbReference type="PANTHER" id="PTHR13102:SF0">
    <property type="entry name" value="NUCLEOLAR PROTEIN 9"/>
    <property type="match status" value="1"/>
</dbReference>
<dbReference type="GO" id="GO:0000480">
    <property type="term" value="P:endonucleolytic cleavage in 5'-ETS of tricistronic rRNA transcript (SSU-rRNA, 5.8S rRNA, LSU-rRNA)"/>
    <property type="evidence" value="ECO:0007669"/>
    <property type="project" value="TreeGrafter"/>
</dbReference>
<dbReference type="Proteomes" id="UP001202328">
    <property type="component" value="Unassembled WGS sequence"/>
</dbReference>
<dbReference type="GO" id="GO:0000056">
    <property type="term" value="P:ribosomal small subunit export from nucleus"/>
    <property type="evidence" value="ECO:0007669"/>
    <property type="project" value="TreeGrafter"/>
</dbReference>
<reference evidence="1" key="1">
    <citation type="submission" date="2022-04" db="EMBL/GenBank/DDBJ databases">
        <title>A functionally conserved STORR gene fusion in Papaver species that diverged 16.8 million years ago.</title>
        <authorList>
            <person name="Catania T."/>
        </authorList>
    </citation>
    <scope>NUCLEOTIDE SEQUENCE</scope>
    <source>
        <strain evidence="1">S-188037</strain>
    </source>
</reference>
<protein>
    <submittedName>
        <fullName evidence="1">Uncharacterized protein</fullName>
    </submittedName>
</protein>
<name>A0AAD4TL01_9MAGN</name>
<dbReference type="GO" id="GO:0000472">
    <property type="term" value="P:endonucleolytic cleavage to generate mature 5'-end of SSU-rRNA from (SSU-rRNA, 5.8S rRNA, LSU-rRNA)"/>
    <property type="evidence" value="ECO:0007669"/>
    <property type="project" value="TreeGrafter"/>
</dbReference>
<dbReference type="AlphaFoldDB" id="A0AAD4TL01"/>
<dbReference type="GO" id="GO:0003723">
    <property type="term" value="F:RNA binding"/>
    <property type="evidence" value="ECO:0007669"/>
    <property type="project" value="InterPro"/>
</dbReference>
<dbReference type="GO" id="GO:0000447">
    <property type="term" value="P:endonucleolytic cleavage in ITS1 to separate SSU-rRNA from 5.8S rRNA and LSU-rRNA from tricistronic rRNA transcript (SSU-rRNA, 5.8S rRNA, LSU-rRNA)"/>
    <property type="evidence" value="ECO:0007669"/>
    <property type="project" value="TreeGrafter"/>
</dbReference>
<gene>
    <name evidence="1" type="ORF">MKW98_005801</name>
</gene>
<evidence type="ECO:0000313" key="2">
    <source>
        <dbReference type="Proteomes" id="UP001202328"/>
    </source>
</evidence>
<dbReference type="PANTHER" id="PTHR13102">
    <property type="entry name" value="NUCLEOLAR PROTEIN 9"/>
    <property type="match status" value="1"/>
</dbReference>
<accession>A0AAD4TL01</accession>
<dbReference type="GO" id="GO:0005730">
    <property type="term" value="C:nucleolus"/>
    <property type="evidence" value="ECO:0007669"/>
    <property type="project" value="TreeGrafter"/>
</dbReference>
<dbReference type="EMBL" id="JAJJMB010000440">
    <property type="protein sequence ID" value="KAI3962170.1"/>
    <property type="molecule type" value="Genomic_DNA"/>
</dbReference>